<sequence>MAANAQRLIALAMVPELAKEVAAQIDDNLPVEPGSIEDADIAADAAIATSKLADGTEIAALVAVETELSALAASDLVTAVAAPAVYSEVAADIAAALVAAGLMQAE</sequence>
<reference evidence="1 2" key="1">
    <citation type="submission" date="2020-08" db="EMBL/GenBank/DDBJ databases">
        <title>Genomic Encyclopedia of Type Strains, Phase IV (KMG-IV): sequencing the most valuable type-strain genomes for metagenomic binning, comparative biology and taxonomic classification.</title>
        <authorList>
            <person name="Goeker M."/>
        </authorList>
    </citation>
    <scope>NUCLEOTIDE SEQUENCE [LARGE SCALE GENOMIC DNA]</scope>
    <source>
        <strain evidence="1 2">DSM 7465</strain>
    </source>
</reference>
<comment type="caution">
    <text evidence="1">The sequence shown here is derived from an EMBL/GenBank/DDBJ whole genome shotgun (WGS) entry which is preliminary data.</text>
</comment>
<accession>A0A840HWM7</accession>
<evidence type="ECO:0000313" key="2">
    <source>
        <dbReference type="Proteomes" id="UP000575068"/>
    </source>
</evidence>
<proteinExistence type="predicted"/>
<evidence type="ECO:0000313" key="1">
    <source>
        <dbReference type="EMBL" id="MBB4642363.1"/>
    </source>
</evidence>
<gene>
    <name evidence="1" type="ORF">HNQ99_002688</name>
</gene>
<dbReference type="RefSeq" id="WP_184476379.1">
    <property type="nucleotide sequence ID" value="NZ_JACHOV010000010.1"/>
</dbReference>
<keyword evidence="2" id="KW-1185">Reference proteome</keyword>
<dbReference type="Proteomes" id="UP000575068">
    <property type="component" value="Unassembled WGS sequence"/>
</dbReference>
<dbReference type="AlphaFoldDB" id="A0A840HWM7"/>
<name>A0A840HWM7_9SPHN</name>
<protein>
    <submittedName>
        <fullName evidence="1">Uncharacterized protein</fullName>
    </submittedName>
</protein>
<organism evidence="1 2">
    <name type="scientific">Rhizorhapis suberifaciens</name>
    <name type="common">corky root of lettuce</name>
    <dbReference type="NCBI Taxonomy" id="13656"/>
    <lineage>
        <taxon>Bacteria</taxon>
        <taxon>Pseudomonadati</taxon>
        <taxon>Pseudomonadota</taxon>
        <taxon>Alphaproteobacteria</taxon>
        <taxon>Sphingomonadales</taxon>
        <taxon>Sphingomonadaceae</taxon>
        <taxon>Rhizorhapis</taxon>
    </lineage>
</organism>
<dbReference type="EMBL" id="JACHOV010000010">
    <property type="protein sequence ID" value="MBB4642363.1"/>
    <property type="molecule type" value="Genomic_DNA"/>
</dbReference>